<dbReference type="OrthoDB" id="7028673at2"/>
<dbReference type="SUPFAM" id="SSF52402">
    <property type="entry name" value="Adenine nucleotide alpha hydrolases-like"/>
    <property type="match status" value="1"/>
</dbReference>
<reference evidence="1 2" key="1">
    <citation type="submission" date="2016-08" db="EMBL/GenBank/DDBJ databases">
        <title>Whole genome sequence of Pseudomonas graminis strain UASWS1507, a potential biological control agent for agriculture.</title>
        <authorList>
            <person name="Crovadore J."/>
            <person name="Calmin G."/>
            <person name="Chablais R."/>
            <person name="Cochard B."/>
            <person name="Lefort F."/>
        </authorList>
    </citation>
    <scope>NUCLEOTIDE SEQUENCE [LARGE SCALE GENOMIC DNA]</scope>
    <source>
        <strain evidence="1 2">UASWS1507</strain>
    </source>
</reference>
<comment type="caution">
    <text evidence="1">The sequence shown here is derived from an EMBL/GenBank/DDBJ whole genome shotgun (WGS) entry which is preliminary data.</text>
</comment>
<accession>A0A1C2DR14</accession>
<dbReference type="EMBL" id="MDEN01000065">
    <property type="protein sequence ID" value="OCX17218.1"/>
    <property type="molecule type" value="Genomic_DNA"/>
</dbReference>
<name>A0A1C2DR14_9PSED</name>
<dbReference type="InterPro" id="IPR014729">
    <property type="entry name" value="Rossmann-like_a/b/a_fold"/>
</dbReference>
<dbReference type="AlphaFoldDB" id="A0A1C2DR14"/>
<gene>
    <name evidence="1" type="ORF">BBI10_16950</name>
</gene>
<proteinExistence type="predicted"/>
<evidence type="ECO:0000313" key="1">
    <source>
        <dbReference type="EMBL" id="OCX17218.1"/>
    </source>
</evidence>
<evidence type="ECO:0000313" key="2">
    <source>
        <dbReference type="Proteomes" id="UP000095143"/>
    </source>
</evidence>
<organism evidence="1 2">
    <name type="scientific">Pseudomonas graminis</name>
    <dbReference type="NCBI Taxonomy" id="158627"/>
    <lineage>
        <taxon>Bacteria</taxon>
        <taxon>Pseudomonadati</taxon>
        <taxon>Pseudomonadota</taxon>
        <taxon>Gammaproteobacteria</taxon>
        <taxon>Pseudomonadales</taxon>
        <taxon>Pseudomonadaceae</taxon>
        <taxon>Pseudomonas</taxon>
    </lineage>
</organism>
<protein>
    <submittedName>
        <fullName evidence="1">Uncharacterized protein</fullName>
    </submittedName>
</protein>
<dbReference type="Gene3D" id="3.40.50.620">
    <property type="entry name" value="HUPs"/>
    <property type="match status" value="1"/>
</dbReference>
<dbReference type="RefSeq" id="WP_065990327.1">
    <property type="nucleotide sequence ID" value="NZ_MDEN01000065.1"/>
</dbReference>
<dbReference type="Proteomes" id="UP000095143">
    <property type="component" value="Unassembled WGS sequence"/>
</dbReference>
<sequence>MSSMHEQAMNYVYQQVLQRLSGYLNRNERTALQLLIQRLIVAAGGIDRIGGYKVLVAFSGGKDSAYTVAMLRAAQLTIAARGPATFRLRVANMRHAGITSAVMGNIDRCYSALFLHDDPRVELLVIDHQYVQIFEPDLPFSTAGREQNRSDLLLGGHLTAGDARTTFCNSCYLGMADFMVRAASWGDGVHAVISGDSLKEQKQYATWIMRLARHGGRKVDPWHTLGFSGALSVIDRVGRAYYEELYGESADGTGYGRPPVYPHRNIAPTLLTAADLIGFRTEEHWGLLTDFLGFRFDDLAFSFSESDCANPLLMAHLRGLKAEFIEGRAYSEGIAEYLQLAGAMMRRKRMPARLIAQALAAYDSPEKIDDRRQLAEGYGQEAFGLGETQWVCLLFSPFVDAGARLEDFLRRYHPGMLVGLSDLHKTLAGEIVPDLVPHWLVEVSGLSLKGLQSLYAKRHVDFNDDHSIIARVRASDPDKRRVATVDPHTGARTTELISGR</sequence>